<evidence type="ECO:0000313" key="6">
    <source>
        <dbReference type="Proteomes" id="UP000272400"/>
    </source>
</evidence>
<dbReference type="CDD" id="cd16936">
    <property type="entry name" value="HATPase_RsbW-like"/>
    <property type="match status" value="1"/>
</dbReference>
<dbReference type="InterPro" id="IPR036890">
    <property type="entry name" value="HATPase_C_sf"/>
</dbReference>
<proteinExistence type="predicted"/>
<gene>
    <name evidence="5" type="ORF">EDD29_7513</name>
</gene>
<feature type="domain" description="MEDS" evidence="4">
    <location>
        <begin position="4"/>
        <end position="147"/>
    </location>
</feature>
<dbReference type="EMBL" id="RJKE01000001">
    <property type="protein sequence ID" value="ROO89804.1"/>
    <property type="molecule type" value="Genomic_DNA"/>
</dbReference>
<accession>A0A3N1D8E3</accession>
<name>A0A3N1D8E3_9ACTN</name>
<dbReference type="Gene3D" id="3.30.565.10">
    <property type="entry name" value="Histidine kinase-like ATPase, C-terminal domain"/>
    <property type="match status" value="1"/>
</dbReference>
<dbReference type="Pfam" id="PF13581">
    <property type="entry name" value="HATPase_c_2"/>
    <property type="match status" value="1"/>
</dbReference>
<dbReference type="InterPro" id="IPR050267">
    <property type="entry name" value="Anti-sigma-factor_SerPK"/>
</dbReference>
<evidence type="ECO:0000259" key="3">
    <source>
        <dbReference type="Pfam" id="PF13581"/>
    </source>
</evidence>
<dbReference type="Pfam" id="PF14417">
    <property type="entry name" value="MEDS"/>
    <property type="match status" value="1"/>
</dbReference>
<feature type="domain" description="Histidine kinase/HSP90-like ATPase" evidence="3">
    <location>
        <begin position="189"/>
        <end position="303"/>
    </location>
</feature>
<dbReference type="OrthoDB" id="3748385at2"/>
<dbReference type="Proteomes" id="UP000272400">
    <property type="component" value="Unassembled WGS sequence"/>
</dbReference>
<dbReference type="GO" id="GO:0004674">
    <property type="term" value="F:protein serine/threonine kinase activity"/>
    <property type="evidence" value="ECO:0007669"/>
    <property type="project" value="UniProtKB-KW"/>
</dbReference>
<dbReference type="InterPro" id="IPR025847">
    <property type="entry name" value="MEDS_domain"/>
</dbReference>
<dbReference type="PANTHER" id="PTHR35526">
    <property type="entry name" value="ANTI-SIGMA-F FACTOR RSBW-RELATED"/>
    <property type="match status" value="1"/>
</dbReference>
<dbReference type="PANTHER" id="PTHR35526:SF3">
    <property type="entry name" value="ANTI-SIGMA-F FACTOR RSBW"/>
    <property type="match status" value="1"/>
</dbReference>
<sequence>MSLTHAALPYPDDEAFLAAAVPFLRDGVRDDVPVLAVTVGKTDLLRRELAAHDGAITYIDSAAFYQHPARIVARILDLAERETGSGGGIRLLGEQMWDARTPLENQEWQRVEALVNLLFADTRAHILCAYDRRLPEHLLRTSKLTHPELAEGTERRPNPAFQDPHDYLSSADRQPLEPAPRDSALVAVRSRDLRDLRALVSVHARRHGLGGALLHQLLVAVTEVATNALDHGEPPVTLRMWPEAGGLVCEVSDEGTWAPDGPEHTGHVPPRPHERAKLGLWAVRMLSGAVQVRTGPHGTRVRIHAPVCRADGLRLPV</sequence>
<keyword evidence="6" id="KW-1185">Reference proteome</keyword>
<dbReference type="NCBIfam" id="NF041045">
    <property type="entry name" value="RsbA_anti_sig"/>
    <property type="match status" value="1"/>
</dbReference>
<keyword evidence="5" id="KW-0418">Kinase</keyword>
<evidence type="ECO:0000256" key="1">
    <source>
        <dbReference type="ARBA" id="ARBA00022527"/>
    </source>
</evidence>
<reference evidence="5 6" key="1">
    <citation type="submission" date="2018-11" db="EMBL/GenBank/DDBJ databases">
        <title>Sequencing the genomes of 1000 actinobacteria strains.</title>
        <authorList>
            <person name="Klenk H.-P."/>
        </authorList>
    </citation>
    <scope>NUCLEOTIDE SEQUENCE [LARGE SCALE GENOMIC DNA]</scope>
    <source>
        <strain evidence="5 6">DSM 44254</strain>
    </source>
</reference>
<feature type="compositionally biased region" description="Basic and acidic residues" evidence="2">
    <location>
        <begin position="145"/>
        <end position="157"/>
    </location>
</feature>
<comment type="caution">
    <text evidence="5">The sequence shown here is derived from an EMBL/GenBank/DDBJ whole genome shotgun (WGS) entry which is preliminary data.</text>
</comment>
<evidence type="ECO:0000313" key="5">
    <source>
        <dbReference type="EMBL" id="ROO89804.1"/>
    </source>
</evidence>
<keyword evidence="5" id="KW-0808">Transferase</keyword>
<evidence type="ECO:0000259" key="4">
    <source>
        <dbReference type="Pfam" id="PF14417"/>
    </source>
</evidence>
<organism evidence="5 6">
    <name type="scientific">Actinocorallia herbida</name>
    <dbReference type="NCBI Taxonomy" id="58109"/>
    <lineage>
        <taxon>Bacteria</taxon>
        <taxon>Bacillati</taxon>
        <taxon>Actinomycetota</taxon>
        <taxon>Actinomycetes</taxon>
        <taxon>Streptosporangiales</taxon>
        <taxon>Thermomonosporaceae</taxon>
        <taxon>Actinocorallia</taxon>
    </lineage>
</organism>
<dbReference type="InterPro" id="IPR003594">
    <property type="entry name" value="HATPase_dom"/>
</dbReference>
<dbReference type="RefSeq" id="WP_123668841.1">
    <property type="nucleotide sequence ID" value="NZ_RJKE01000001.1"/>
</dbReference>
<dbReference type="SUPFAM" id="SSF55874">
    <property type="entry name" value="ATPase domain of HSP90 chaperone/DNA topoisomerase II/histidine kinase"/>
    <property type="match status" value="1"/>
</dbReference>
<evidence type="ECO:0000256" key="2">
    <source>
        <dbReference type="SAM" id="MobiDB-lite"/>
    </source>
</evidence>
<dbReference type="InterPro" id="IPR047718">
    <property type="entry name" value="RsbA-like_anti_sig"/>
</dbReference>
<dbReference type="AlphaFoldDB" id="A0A3N1D8E3"/>
<feature type="region of interest" description="Disordered" evidence="2">
    <location>
        <begin position="145"/>
        <end position="181"/>
    </location>
</feature>
<protein>
    <submittedName>
        <fullName evidence="5">Histidine kinase-like protein</fullName>
    </submittedName>
</protein>
<keyword evidence="1" id="KW-0723">Serine/threonine-protein kinase</keyword>